<keyword evidence="1" id="KW-0175">Coiled coil</keyword>
<sequence length="565" mass="63868">MAHVILCNKCDAFIGFSTPPALGEQHRLADYVPSSHERIENLASIQEEEKLLENYDKEISQLREILGTLQKHRAALNQQISRRRSLISALRIIPPEILHEIFAFVCGDTAYSLVIPNSSPPPIFSISQVSSRWRRATLSQPKLWSSVYIDANLVRSTTRDVINTFLRNAGSHPLKLAVHASQFQHMSQFGEDALRMLLCHLKRCDELELKADWELLDRILLGQHLSQLSFPHLRIFIDNYALLGERATSPTYRWIFDALTRAPNLVELDTPNYHTPDALPFHRLTSLRTDELISTKALRMIGFCTNLKRLDIFAAEPEDLSAFTPVNLPFLQKLSIFTSAYTFSEAGELFSRLIMPQLEVLELESNADEVTEHDQSPPSLCSMLRLSSSSLQVLVLNTGDAPLPRTYYTDILQLLPNLNHFKAYNALPCTGDDMADNANSEYILHLIQCLTITADTSQSVLLPKLTTLRLVEENTRMTADYAVILLNMVESRRDTGSNTSMTRVELKYTPRWRRGADNGGDGALDSDHIANCASDFAIADRIELLAEDGIQCTIRRSRGWLYELE</sequence>
<feature type="domain" description="F-box" evidence="2">
    <location>
        <begin position="93"/>
        <end position="149"/>
    </location>
</feature>
<protein>
    <recommendedName>
        <fullName evidence="2">F-box domain-containing protein</fullName>
    </recommendedName>
</protein>
<evidence type="ECO:0000313" key="3">
    <source>
        <dbReference type="EMBL" id="KAK7053219.1"/>
    </source>
</evidence>
<name>A0AAW0DLC8_9AGAR</name>
<gene>
    <name evidence="3" type="ORF">VNI00_003838</name>
</gene>
<dbReference type="InterPro" id="IPR001810">
    <property type="entry name" value="F-box_dom"/>
</dbReference>
<accession>A0AAW0DLC8</accession>
<reference evidence="3 4" key="1">
    <citation type="submission" date="2024-01" db="EMBL/GenBank/DDBJ databases">
        <title>A draft genome for a cacao thread blight-causing isolate of Paramarasmius palmivorus.</title>
        <authorList>
            <person name="Baruah I.K."/>
            <person name="Bukari Y."/>
            <person name="Amoako-Attah I."/>
            <person name="Meinhardt L.W."/>
            <person name="Bailey B.A."/>
            <person name="Cohen S.P."/>
        </authorList>
    </citation>
    <scope>NUCLEOTIDE SEQUENCE [LARGE SCALE GENOMIC DNA]</scope>
    <source>
        <strain evidence="3 4">GH-12</strain>
    </source>
</reference>
<keyword evidence="4" id="KW-1185">Reference proteome</keyword>
<dbReference type="EMBL" id="JAYKXP010000010">
    <property type="protein sequence ID" value="KAK7053219.1"/>
    <property type="molecule type" value="Genomic_DNA"/>
</dbReference>
<dbReference type="Pfam" id="PF12937">
    <property type="entry name" value="F-box-like"/>
    <property type="match status" value="1"/>
</dbReference>
<dbReference type="Proteomes" id="UP001383192">
    <property type="component" value="Unassembled WGS sequence"/>
</dbReference>
<dbReference type="SUPFAM" id="SSF81383">
    <property type="entry name" value="F-box domain"/>
    <property type="match status" value="1"/>
</dbReference>
<evidence type="ECO:0000313" key="4">
    <source>
        <dbReference type="Proteomes" id="UP001383192"/>
    </source>
</evidence>
<dbReference type="SUPFAM" id="SSF52047">
    <property type="entry name" value="RNI-like"/>
    <property type="match status" value="1"/>
</dbReference>
<proteinExistence type="predicted"/>
<dbReference type="InterPro" id="IPR036047">
    <property type="entry name" value="F-box-like_dom_sf"/>
</dbReference>
<comment type="caution">
    <text evidence="3">The sequence shown here is derived from an EMBL/GenBank/DDBJ whole genome shotgun (WGS) entry which is preliminary data.</text>
</comment>
<feature type="coiled-coil region" evidence="1">
    <location>
        <begin position="45"/>
        <end position="79"/>
    </location>
</feature>
<dbReference type="InterPro" id="IPR032675">
    <property type="entry name" value="LRR_dom_sf"/>
</dbReference>
<dbReference type="Gene3D" id="3.80.10.10">
    <property type="entry name" value="Ribonuclease Inhibitor"/>
    <property type="match status" value="1"/>
</dbReference>
<evidence type="ECO:0000256" key="1">
    <source>
        <dbReference type="SAM" id="Coils"/>
    </source>
</evidence>
<dbReference type="AlphaFoldDB" id="A0AAW0DLC8"/>
<dbReference type="Gene3D" id="1.20.1280.50">
    <property type="match status" value="1"/>
</dbReference>
<organism evidence="3 4">
    <name type="scientific">Paramarasmius palmivorus</name>
    <dbReference type="NCBI Taxonomy" id="297713"/>
    <lineage>
        <taxon>Eukaryota</taxon>
        <taxon>Fungi</taxon>
        <taxon>Dikarya</taxon>
        <taxon>Basidiomycota</taxon>
        <taxon>Agaricomycotina</taxon>
        <taxon>Agaricomycetes</taxon>
        <taxon>Agaricomycetidae</taxon>
        <taxon>Agaricales</taxon>
        <taxon>Marasmiineae</taxon>
        <taxon>Marasmiaceae</taxon>
        <taxon>Paramarasmius</taxon>
    </lineage>
</organism>
<evidence type="ECO:0000259" key="2">
    <source>
        <dbReference type="Pfam" id="PF12937"/>
    </source>
</evidence>